<organism evidence="4 5">
    <name type="scientific">Neoaquamicrobium sediminum</name>
    <dbReference type="NCBI Taxonomy" id="1849104"/>
    <lineage>
        <taxon>Bacteria</taxon>
        <taxon>Pseudomonadati</taxon>
        <taxon>Pseudomonadota</taxon>
        <taxon>Alphaproteobacteria</taxon>
        <taxon>Hyphomicrobiales</taxon>
        <taxon>Phyllobacteriaceae</taxon>
        <taxon>Neoaquamicrobium</taxon>
    </lineage>
</organism>
<sequence length="430" mass="46110">MKAAGRLDDLREAYVRKHPESCARHERAQAWMPGGNTRSVLHFDPFPLVIASGRADMLTDVDGYEYIDCAGEFSAGLYGHSDPVIVAALHEVLDNGLVLSGPNTAESELAELLCQRFPSLERLRFCNSGTEANLFALLTAINATGRKRVLVFEDAYHGGVLTFAGGGSPMNVPFDFVTAPFNDIESTRASVKRHEDDLAAILVEPLLGAAGNIPAEAAFLAMLREEATRCGAVLIFDEVKTSRLGRAGLQGHYGVMPDMTTLGKYLGAGLSFGAFGGSKALMDRFDPRLPGALKHAGTFNNNIMSMRGGLAGLRSSFTPDAADAFLQRTEAFRATVNARLSQAGLNVCLSGIGSILSLHIGAQPPMKVAQIHPQTMLLRQLVHLKCLERGLLLTPRGDIFLSLPMNEARLGEIAEILVSAVIQESPALAI</sequence>
<comment type="similarity">
    <text evidence="3">Belongs to the class-III pyridoxal-phosphate-dependent aminotransferase family.</text>
</comment>
<dbReference type="PANTHER" id="PTHR43713">
    <property type="entry name" value="GLUTAMATE-1-SEMIALDEHYDE 2,1-AMINOMUTASE"/>
    <property type="match status" value="1"/>
</dbReference>
<name>A0ABV3WRC3_9HYPH</name>
<gene>
    <name evidence="4" type="ORF">V1479_05485</name>
</gene>
<keyword evidence="5" id="KW-1185">Reference proteome</keyword>
<dbReference type="Pfam" id="PF00202">
    <property type="entry name" value="Aminotran_3"/>
    <property type="match status" value="1"/>
</dbReference>
<comment type="caution">
    <text evidence="4">The sequence shown here is derived from an EMBL/GenBank/DDBJ whole genome shotgun (WGS) entry which is preliminary data.</text>
</comment>
<evidence type="ECO:0000256" key="1">
    <source>
        <dbReference type="ARBA" id="ARBA00001933"/>
    </source>
</evidence>
<dbReference type="InterPro" id="IPR015424">
    <property type="entry name" value="PyrdxlP-dep_Trfase"/>
</dbReference>
<dbReference type="SUPFAM" id="SSF53383">
    <property type="entry name" value="PLP-dependent transferases"/>
    <property type="match status" value="1"/>
</dbReference>
<dbReference type="Proteomes" id="UP001559025">
    <property type="component" value="Unassembled WGS sequence"/>
</dbReference>
<evidence type="ECO:0000313" key="5">
    <source>
        <dbReference type="Proteomes" id="UP001559025"/>
    </source>
</evidence>
<dbReference type="Gene3D" id="3.40.640.10">
    <property type="entry name" value="Type I PLP-dependent aspartate aminotransferase-like (Major domain)"/>
    <property type="match status" value="1"/>
</dbReference>
<reference evidence="4 5" key="1">
    <citation type="submission" date="2024-01" db="EMBL/GenBank/DDBJ databases">
        <title>New evidence supports the origin of RcGTA from prophage.</title>
        <authorList>
            <person name="Xu Y."/>
            <person name="Liu B."/>
            <person name="Chen F."/>
        </authorList>
    </citation>
    <scope>NUCLEOTIDE SEQUENCE [LARGE SCALE GENOMIC DNA]</scope>
    <source>
        <strain evidence="4 5">CBW1107-2</strain>
    </source>
</reference>
<dbReference type="InterPro" id="IPR015421">
    <property type="entry name" value="PyrdxlP-dep_Trfase_major"/>
</dbReference>
<accession>A0ABV3WRC3</accession>
<evidence type="ECO:0000256" key="2">
    <source>
        <dbReference type="ARBA" id="ARBA00022898"/>
    </source>
</evidence>
<dbReference type="RefSeq" id="WP_368802036.1">
    <property type="nucleotide sequence ID" value="NZ_JAZHFV010000002.1"/>
</dbReference>
<keyword evidence="2 3" id="KW-0663">Pyridoxal phosphate</keyword>
<keyword evidence="4" id="KW-0032">Aminotransferase</keyword>
<protein>
    <submittedName>
        <fullName evidence="4">Aminotransferase class III-fold pyridoxal phosphate-dependent enzyme</fullName>
    </submittedName>
</protein>
<evidence type="ECO:0000313" key="4">
    <source>
        <dbReference type="EMBL" id="MEX4006748.1"/>
    </source>
</evidence>
<dbReference type="Gene3D" id="3.90.1150.10">
    <property type="entry name" value="Aspartate Aminotransferase, domain 1"/>
    <property type="match status" value="1"/>
</dbReference>
<dbReference type="GO" id="GO:0008483">
    <property type="term" value="F:transaminase activity"/>
    <property type="evidence" value="ECO:0007669"/>
    <property type="project" value="UniProtKB-KW"/>
</dbReference>
<dbReference type="InterPro" id="IPR015422">
    <property type="entry name" value="PyrdxlP-dep_Trfase_small"/>
</dbReference>
<dbReference type="InterPro" id="IPR005814">
    <property type="entry name" value="Aminotrans_3"/>
</dbReference>
<comment type="cofactor">
    <cofactor evidence="1">
        <name>pyridoxal 5'-phosphate</name>
        <dbReference type="ChEBI" id="CHEBI:597326"/>
    </cofactor>
</comment>
<evidence type="ECO:0000256" key="3">
    <source>
        <dbReference type="RuleBase" id="RU003560"/>
    </source>
</evidence>
<proteinExistence type="inferred from homology"/>
<dbReference type="EMBL" id="JAZHFV010000002">
    <property type="protein sequence ID" value="MEX4006748.1"/>
    <property type="molecule type" value="Genomic_DNA"/>
</dbReference>
<keyword evidence="4" id="KW-0808">Transferase</keyword>
<dbReference type="PANTHER" id="PTHR43713:SF3">
    <property type="entry name" value="GLUTAMATE-1-SEMIALDEHYDE 2,1-AMINOMUTASE 1, CHLOROPLASTIC-RELATED"/>
    <property type="match status" value="1"/>
</dbReference>